<dbReference type="EMBL" id="OW240916">
    <property type="protein sequence ID" value="CAH2292483.1"/>
    <property type="molecule type" value="Genomic_DNA"/>
</dbReference>
<reference evidence="1" key="1">
    <citation type="submission" date="2022-03" db="EMBL/GenBank/DDBJ databases">
        <authorList>
            <person name="Alioto T."/>
            <person name="Alioto T."/>
            <person name="Gomez Garrido J."/>
        </authorList>
    </citation>
    <scope>NUCLEOTIDE SEQUENCE</scope>
</reference>
<proteinExistence type="predicted"/>
<dbReference type="AlphaFoldDB" id="A0AAD1S591"/>
<dbReference type="Proteomes" id="UP001295444">
    <property type="component" value="Chromosome 05"/>
</dbReference>
<gene>
    <name evidence="1" type="ORF">PECUL_23A048548</name>
</gene>
<protein>
    <submittedName>
        <fullName evidence="1">Uncharacterized protein</fullName>
    </submittedName>
</protein>
<evidence type="ECO:0000313" key="1">
    <source>
        <dbReference type="EMBL" id="CAH2292483.1"/>
    </source>
</evidence>
<sequence length="68" mass="7374">MSAERRKAILLKIDPKLAAMTVAEPSSSSDGMLFGDTFGKGLGSYVKTFTAIDKAQANMKRMFAPKVF</sequence>
<evidence type="ECO:0000313" key="2">
    <source>
        <dbReference type="Proteomes" id="UP001295444"/>
    </source>
</evidence>
<accession>A0AAD1S591</accession>
<organism evidence="1 2">
    <name type="scientific">Pelobates cultripes</name>
    <name type="common">Western spadefoot toad</name>
    <dbReference type="NCBI Taxonomy" id="61616"/>
    <lineage>
        <taxon>Eukaryota</taxon>
        <taxon>Metazoa</taxon>
        <taxon>Chordata</taxon>
        <taxon>Craniata</taxon>
        <taxon>Vertebrata</taxon>
        <taxon>Euteleostomi</taxon>
        <taxon>Amphibia</taxon>
        <taxon>Batrachia</taxon>
        <taxon>Anura</taxon>
        <taxon>Pelobatoidea</taxon>
        <taxon>Pelobatidae</taxon>
        <taxon>Pelobates</taxon>
    </lineage>
</organism>
<name>A0AAD1S591_PELCU</name>
<keyword evidence="2" id="KW-1185">Reference proteome</keyword>